<dbReference type="InterPro" id="IPR014757">
    <property type="entry name" value="Tscrpt_reg_IclR_C"/>
</dbReference>
<evidence type="ECO:0000259" key="4">
    <source>
        <dbReference type="PROSITE" id="PS51077"/>
    </source>
</evidence>
<dbReference type="InterPro" id="IPR036388">
    <property type="entry name" value="WH-like_DNA-bd_sf"/>
</dbReference>
<sequence>MAVNEGKQTFSSIENALRILKAFSMDSPELRVTDLAKELNLAKSTVHRLLTTMAGEGFVFKDPRSSAYSLGVSVLSLTNIVHSQLHILEDATPLLNMLTEKTGESSHIAILEGNEVIYLQKIESEYASRITTHIGRRNPVHCTGSGQAILAFEKEEVIEQLLSEPLQRFTENTITAADKLQQRLHEVKQLGYVVNREEFEKKIIAIGAPIFNEKEEVIASVNITGPVVRLEQRAKQQQSIAEVVHTAKRITELIKLRKRNAYIQRKPY</sequence>
<dbReference type="EMBL" id="JBHSNO010000001">
    <property type="protein sequence ID" value="MFC5587359.1"/>
    <property type="molecule type" value="Genomic_DNA"/>
</dbReference>
<dbReference type="InterPro" id="IPR050707">
    <property type="entry name" value="HTH_MetabolicPath_Reg"/>
</dbReference>
<dbReference type="SUPFAM" id="SSF46785">
    <property type="entry name" value="Winged helix' DNA-binding domain"/>
    <property type="match status" value="1"/>
</dbReference>
<protein>
    <submittedName>
        <fullName evidence="6">IclR family transcriptional regulator</fullName>
    </submittedName>
</protein>
<keyword evidence="3" id="KW-0804">Transcription</keyword>
<dbReference type="Pfam" id="PF01614">
    <property type="entry name" value="IclR_C"/>
    <property type="match status" value="1"/>
</dbReference>
<dbReference type="SUPFAM" id="SSF55781">
    <property type="entry name" value="GAF domain-like"/>
    <property type="match status" value="1"/>
</dbReference>
<dbReference type="PANTHER" id="PTHR30136:SF35">
    <property type="entry name" value="HTH-TYPE TRANSCRIPTIONAL REGULATOR RV1719"/>
    <property type="match status" value="1"/>
</dbReference>
<dbReference type="RefSeq" id="WP_381429301.1">
    <property type="nucleotide sequence ID" value="NZ_JBHSNO010000001.1"/>
</dbReference>
<dbReference type="InterPro" id="IPR029016">
    <property type="entry name" value="GAF-like_dom_sf"/>
</dbReference>
<feature type="domain" description="IclR-ED" evidence="5">
    <location>
        <begin position="73"/>
        <end position="256"/>
    </location>
</feature>
<evidence type="ECO:0000313" key="7">
    <source>
        <dbReference type="Proteomes" id="UP001596109"/>
    </source>
</evidence>
<evidence type="ECO:0000259" key="5">
    <source>
        <dbReference type="PROSITE" id="PS51078"/>
    </source>
</evidence>
<keyword evidence="7" id="KW-1185">Reference proteome</keyword>
<dbReference type="InterPro" id="IPR036390">
    <property type="entry name" value="WH_DNA-bd_sf"/>
</dbReference>
<dbReference type="Pfam" id="PF09339">
    <property type="entry name" value="HTH_IclR"/>
    <property type="match status" value="1"/>
</dbReference>
<evidence type="ECO:0000313" key="6">
    <source>
        <dbReference type="EMBL" id="MFC5587359.1"/>
    </source>
</evidence>
<dbReference type="InterPro" id="IPR005471">
    <property type="entry name" value="Tscrpt_reg_IclR_N"/>
</dbReference>
<evidence type="ECO:0000256" key="1">
    <source>
        <dbReference type="ARBA" id="ARBA00023015"/>
    </source>
</evidence>
<gene>
    <name evidence="6" type="ORF">ACFPRA_00360</name>
</gene>
<feature type="domain" description="HTH iclR-type" evidence="4">
    <location>
        <begin position="10"/>
        <end position="72"/>
    </location>
</feature>
<comment type="caution">
    <text evidence="6">The sequence shown here is derived from an EMBL/GenBank/DDBJ whole genome shotgun (WGS) entry which is preliminary data.</text>
</comment>
<dbReference type="Gene3D" id="1.10.10.10">
    <property type="entry name" value="Winged helix-like DNA-binding domain superfamily/Winged helix DNA-binding domain"/>
    <property type="match status" value="1"/>
</dbReference>
<dbReference type="Gene3D" id="3.30.450.40">
    <property type="match status" value="1"/>
</dbReference>
<evidence type="ECO:0000256" key="3">
    <source>
        <dbReference type="ARBA" id="ARBA00023163"/>
    </source>
</evidence>
<accession>A0ABW0TDJ2</accession>
<dbReference type="SMART" id="SM00346">
    <property type="entry name" value="HTH_ICLR"/>
    <property type="match status" value="1"/>
</dbReference>
<evidence type="ECO:0000256" key="2">
    <source>
        <dbReference type="ARBA" id="ARBA00023125"/>
    </source>
</evidence>
<keyword evidence="2" id="KW-0238">DNA-binding</keyword>
<dbReference type="Proteomes" id="UP001596109">
    <property type="component" value="Unassembled WGS sequence"/>
</dbReference>
<dbReference type="PROSITE" id="PS51078">
    <property type="entry name" value="ICLR_ED"/>
    <property type="match status" value="1"/>
</dbReference>
<dbReference type="PROSITE" id="PS51077">
    <property type="entry name" value="HTH_ICLR"/>
    <property type="match status" value="1"/>
</dbReference>
<keyword evidence="1" id="KW-0805">Transcription regulation</keyword>
<reference evidence="7" key="1">
    <citation type="journal article" date="2019" name="Int. J. Syst. Evol. Microbiol.">
        <title>The Global Catalogue of Microorganisms (GCM) 10K type strain sequencing project: providing services to taxonomists for standard genome sequencing and annotation.</title>
        <authorList>
            <consortium name="The Broad Institute Genomics Platform"/>
            <consortium name="The Broad Institute Genome Sequencing Center for Infectious Disease"/>
            <person name="Wu L."/>
            <person name="Ma J."/>
        </authorList>
    </citation>
    <scope>NUCLEOTIDE SEQUENCE [LARGE SCALE GENOMIC DNA]</scope>
    <source>
        <strain evidence="7">CGMCC 4.1434</strain>
    </source>
</reference>
<organism evidence="6 7">
    <name type="scientific">Sporosarcina soli</name>
    <dbReference type="NCBI Taxonomy" id="334736"/>
    <lineage>
        <taxon>Bacteria</taxon>
        <taxon>Bacillati</taxon>
        <taxon>Bacillota</taxon>
        <taxon>Bacilli</taxon>
        <taxon>Bacillales</taxon>
        <taxon>Caryophanaceae</taxon>
        <taxon>Sporosarcina</taxon>
    </lineage>
</organism>
<proteinExistence type="predicted"/>
<dbReference type="PANTHER" id="PTHR30136">
    <property type="entry name" value="HELIX-TURN-HELIX TRANSCRIPTIONAL REGULATOR, ICLR FAMILY"/>
    <property type="match status" value="1"/>
</dbReference>
<name>A0ABW0TDJ2_9BACL</name>